<dbReference type="Gene3D" id="3.40.50.2300">
    <property type="match status" value="1"/>
</dbReference>
<evidence type="ECO:0000256" key="3">
    <source>
        <dbReference type="ARBA" id="ARBA00023015"/>
    </source>
</evidence>
<dbReference type="SMART" id="SM00448">
    <property type="entry name" value="REC"/>
    <property type="match status" value="1"/>
</dbReference>
<evidence type="ECO:0000256" key="2">
    <source>
        <dbReference type="ARBA" id="ARBA00023012"/>
    </source>
</evidence>
<evidence type="ECO:0000259" key="6">
    <source>
        <dbReference type="PROSITE" id="PS50110"/>
    </source>
</evidence>
<evidence type="ECO:0000256" key="1">
    <source>
        <dbReference type="ARBA" id="ARBA00022553"/>
    </source>
</evidence>
<dbReference type="InterPro" id="IPR011006">
    <property type="entry name" value="CheY-like_superfamily"/>
</dbReference>
<dbReference type="Gene3D" id="1.10.10.10">
    <property type="entry name" value="Winged helix-like DNA-binding domain superfamily/Winged helix DNA-binding domain"/>
    <property type="match status" value="1"/>
</dbReference>
<dbReference type="PROSITE" id="PS51755">
    <property type="entry name" value="OMPR_PHOB"/>
    <property type="match status" value="1"/>
</dbReference>
<feature type="domain" description="OmpR/PhoB-type" evidence="7">
    <location>
        <begin position="122"/>
        <end position="221"/>
    </location>
</feature>
<keyword evidence="4" id="KW-0238">DNA-binding</keyword>
<dbReference type="SUPFAM" id="SSF46894">
    <property type="entry name" value="C-terminal effector domain of the bipartite response regulators"/>
    <property type="match status" value="1"/>
</dbReference>
<dbReference type="GO" id="GO:0000976">
    <property type="term" value="F:transcription cis-regulatory region binding"/>
    <property type="evidence" value="ECO:0007669"/>
    <property type="project" value="TreeGrafter"/>
</dbReference>
<name>T0YNN0_9ZZZZ</name>
<dbReference type="InterPro" id="IPR039420">
    <property type="entry name" value="WalR-like"/>
</dbReference>
<dbReference type="GO" id="GO:0032993">
    <property type="term" value="C:protein-DNA complex"/>
    <property type="evidence" value="ECO:0007669"/>
    <property type="project" value="TreeGrafter"/>
</dbReference>
<dbReference type="GO" id="GO:0005829">
    <property type="term" value="C:cytosol"/>
    <property type="evidence" value="ECO:0007669"/>
    <property type="project" value="TreeGrafter"/>
</dbReference>
<protein>
    <submittedName>
        <fullName evidence="8">Two-component system regulatory protein</fullName>
    </submittedName>
</protein>
<dbReference type="InterPro" id="IPR001867">
    <property type="entry name" value="OmpR/PhoB-type_DNA-bd"/>
</dbReference>
<keyword evidence="1" id="KW-0597">Phosphoprotein</keyword>
<dbReference type="InterPro" id="IPR001789">
    <property type="entry name" value="Sig_transdc_resp-reg_receiver"/>
</dbReference>
<dbReference type="Gene3D" id="6.10.250.690">
    <property type="match status" value="1"/>
</dbReference>
<evidence type="ECO:0000256" key="5">
    <source>
        <dbReference type="ARBA" id="ARBA00023163"/>
    </source>
</evidence>
<dbReference type="EMBL" id="AUZZ01008599">
    <property type="protein sequence ID" value="EQD37046.1"/>
    <property type="molecule type" value="Genomic_DNA"/>
</dbReference>
<accession>T0YNN0</accession>
<dbReference type="Pfam" id="PF00486">
    <property type="entry name" value="Trans_reg_C"/>
    <property type="match status" value="1"/>
</dbReference>
<dbReference type="AlphaFoldDB" id="T0YNN0"/>
<reference evidence="8" key="1">
    <citation type="submission" date="2013-08" db="EMBL/GenBank/DDBJ databases">
        <authorList>
            <person name="Mendez C."/>
            <person name="Richter M."/>
            <person name="Ferrer M."/>
            <person name="Sanchez J."/>
        </authorList>
    </citation>
    <scope>NUCLEOTIDE SEQUENCE</scope>
</reference>
<evidence type="ECO:0000256" key="4">
    <source>
        <dbReference type="ARBA" id="ARBA00023125"/>
    </source>
</evidence>
<sequence length="238" mass="26696">MIEDNRGIAEMVGDFLERRGHVVDHASDEVTGLHLAASQSFDVIVVDLMLPGMSGLVLCRKLRQEIKKSTPVLMLSARDTLQDKLDGLNAGADDYLAKPFEIRELEARVRALIRRDRRQVSGEVLCVGDLVLDTSTLHLARAGHELRVSPIGLKLLNILMRKSPRVVSRQDVEHEIWGDAQPDTDALRSHIYNLRKVIDKPFQRPLLHTVRPTGSGYRLADLRQETTDRTRSRLAASG</sequence>
<dbReference type="GO" id="GO:0000156">
    <property type="term" value="F:phosphorelay response regulator activity"/>
    <property type="evidence" value="ECO:0007669"/>
    <property type="project" value="TreeGrafter"/>
</dbReference>
<organism evidence="8">
    <name type="scientific">mine drainage metagenome</name>
    <dbReference type="NCBI Taxonomy" id="410659"/>
    <lineage>
        <taxon>unclassified sequences</taxon>
        <taxon>metagenomes</taxon>
        <taxon>ecological metagenomes</taxon>
    </lineage>
</organism>
<dbReference type="InterPro" id="IPR036388">
    <property type="entry name" value="WH-like_DNA-bd_sf"/>
</dbReference>
<dbReference type="CDD" id="cd00383">
    <property type="entry name" value="trans_reg_C"/>
    <property type="match status" value="1"/>
</dbReference>
<proteinExistence type="predicted"/>
<evidence type="ECO:0000313" key="8">
    <source>
        <dbReference type="EMBL" id="EQD37046.1"/>
    </source>
</evidence>
<gene>
    <name evidence="8" type="ORF">B2A_11899</name>
</gene>
<evidence type="ECO:0000259" key="7">
    <source>
        <dbReference type="PROSITE" id="PS51755"/>
    </source>
</evidence>
<dbReference type="PROSITE" id="PS50110">
    <property type="entry name" value="RESPONSE_REGULATORY"/>
    <property type="match status" value="1"/>
</dbReference>
<dbReference type="SUPFAM" id="SSF52172">
    <property type="entry name" value="CheY-like"/>
    <property type="match status" value="1"/>
</dbReference>
<comment type="caution">
    <text evidence="8">The sequence shown here is derived from an EMBL/GenBank/DDBJ whole genome shotgun (WGS) entry which is preliminary data.</text>
</comment>
<dbReference type="InterPro" id="IPR016032">
    <property type="entry name" value="Sig_transdc_resp-reg_C-effctor"/>
</dbReference>
<dbReference type="Pfam" id="PF00072">
    <property type="entry name" value="Response_reg"/>
    <property type="match status" value="1"/>
</dbReference>
<dbReference type="PANTHER" id="PTHR48111">
    <property type="entry name" value="REGULATOR OF RPOS"/>
    <property type="match status" value="1"/>
</dbReference>
<keyword evidence="2" id="KW-0902">Two-component regulatory system</keyword>
<keyword evidence="3" id="KW-0805">Transcription regulation</keyword>
<dbReference type="GO" id="GO:0006355">
    <property type="term" value="P:regulation of DNA-templated transcription"/>
    <property type="evidence" value="ECO:0007669"/>
    <property type="project" value="InterPro"/>
</dbReference>
<dbReference type="SMART" id="SM00862">
    <property type="entry name" value="Trans_reg_C"/>
    <property type="match status" value="1"/>
</dbReference>
<feature type="domain" description="Response regulatory" evidence="6">
    <location>
        <begin position="1"/>
        <end position="113"/>
    </location>
</feature>
<dbReference type="FunFam" id="1.10.10.10:FF:000058">
    <property type="entry name" value="DNA-binding response OmpR family regulator"/>
    <property type="match status" value="1"/>
</dbReference>
<keyword evidence="5" id="KW-0804">Transcription</keyword>
<reference evidence="8" key="2">
    <citation type="journal article" date="2014" name="ISME J.">
        <title>Microbial stratification in low pH oxic and suboxic macroscopic growths along an acid mine drainage.</title>
        <authorList>
            <person name="Mendez-Garcia C."/>
            <person name="Mesa V."/>
            <person name="Sprenger R.R."/>
            <person name="Richter M."/>
            <person name="Diez M.S."/>
            <person name="Solano J."/>
            <person name="Bargiela R."/>
            <person name="Golyshina O.V."/>
            <person name="Manteca A."/>
            <person name="Ramos J.L."/>
            <person name="Gallego J.R."/>
            <person name="Llorente I."/>
            <person name="Martins Dos Santos V.A."/>
            <person name="Jensen O.N."/>
            <person name="Pelaez A.I."/>
            <person name="Sanchez J."/>
            <person name="Ferrer M."/>
        </authorList>
    </citation>
    <scope>NUCLEOTIDE SEQUENCE</scope>
</reference>
<dbReference type="PANTHER" id="PTHR48111:SF22">
    <property type="entry name" value="REGULATOR OF RPOS"/>
    <property type="match status" value="1"/>
</dbReference>